<dbReference type="PANTHER" id="PTHR12526">
    <property type="entry name" value="GLYCOSYLTRANSFERASE"/>
    <property type="match status" value="1"/>
</dbReference>
<dbReference type="InterPro" id="IPR001296">
    <property type="entry name" value="Glyco_trans_1"/>
</dbReference>
<dbReference type="InterPro" id="IPR028098">
    <property type="entry name" value="Glyco_trans_4-like_N"/>
</dbReference>
<dbReference type="RefSeq" id="WP_168452083.1">
    <property type="nucleotide sequence ID" value="NZ_JAAWWK010000009.1"/>
</dbReference>
<evidence type="ECO:0000259" key="2">
    <source>
        <dbReference type="Pfam" id="PF13439"/>
    </source>
</evidence>
<proteinExistence type="predicted"/>
<reference evidence="3 4" key="1">
    <citation type="submission" date="2020-04" db="EMBL/GenBank/DDBJ databases">
        <authorList>
            <person name="Yoon J."/>
        </authorList>
    </citation>
    <scope>NUCLEOTIDE SEQUENCE [LARGE SCALE GENOMIC DNA]</scope>
    <source>
        <strain evidence="3 4">KMU-166</strain>
    </source>
</reference>
<dbReference type="SUPFAM" id="SSF53756">
    <property type="entry name" value="UDP-Glycosyltransferase/glycogen phosphorylase"/>
    <property type="match status" value="1"/>
</dbReference>
<sequence length="367" mass="41220">MAKKRVVFVLPSLGKGGAQRATVSLINYLSENDKLDIALIALKNDEVEFAVHSSVRVIKLNSLSFKASLRKLIAVLKTERPHIVYSALWHINLLVCLSRFWLRFTSIHRFFHIASIHNNPTRIIQTENKVLSVLYYYFFARFSHSIVAVSEGIRRHLVSKCLIPSKKIVLAYNPAITDKHRAQLNEPLGAEFAIQNSGEYLIWVGRLDYQKDPLKFLELAKITSRPAIIVGDGPLEKDVKDFISANKLNEKVLHLPFQENVMSLIANAYLLIMTSRFEGFGLVLVEALAAGTPVISTNCSYGPSEIICDGKNGILLNDGASADEFAVAIDSIGQNQKLYLSMRAEASESVEKFSDRAVFQQYRELFF</sequence>
<dbReference type="PANTHER" id="PTHR12526:SF630">
    <property type="entry name" value="GLYCOSYLTRANSFERASE"/>
    <property type="match status" value="1"/>
</dbReference>
<evidence type="ECO:0000313" key="4">
    <source>
        <dbReference type="Proteomes" id="UP000765845"/>
    </source>
</evidence>
<feature type="domain" description="Glycosyltransferase subfamily 4-like N-terminal" evidence="2">
    <location>
        <begin position="16"/>
        <end position="177"/>
    </location>
</feature>
<name>A0ABX1GJZ1_9GAMM</name>
<dbReference type="Proteomes" id="UP000765845">
    <property type="component" value="Unassembled WGS sequence"/>
</dbReference>
<accession>A0ABX1GJZ1</accession>
<comment type="caution">
    <text evidence="3">The sequence shown here is derived from an EMBL/GenBank/DDBJ whole genome shotgun (WGS) entry which is preliminary data.</text>
</comment>
<dbReference type="CDD" id="cd03811">
    <property type="entry name" value="GT4_GT28_WabH-like"/>
    <property type="match status" value="1"/>
</dbReference>
<dbReference type="Pfam" id="PF00534">
    <property type="entry name" value="Glycos_transf_1"/>
    <property type="match status" value="1"/>
</dbReference>
<keyword evidence="4" id="KW-1185">Reference proteome</keyword>
<gene>
    <name evidence="3" type="ORF">HCU74_19300</name>
</gene>
<dbReference type="Gene3D" id="3.40.50.2000">
    <property type="entry name" value="Glycogen Phosphorylase B"/>
    <property type="match status" value="2"/>
</dbReference>
<feature type="domain" description="Glycosyl transferase family 1" evidence="1">
    <location>
        <begin position="193"/>
        <end position="346"/>
    </location>
</feature>
<evidence type="ECO:0000313" key="3">
    <source>
        <dbReference type="EMBL" id="NKI19559.1"/>
    </source>
</evidence>
<protein>
    <submittedName>
        <fullName evidence="3">Glycosyltransferase</fullName>
    </submittedName>
</protein>
<dbReference type="EMBL" id="JAAWWK010000009">
    <property type="protein sequence ID" value="NKI19559.1"/>
    <property type="molecule type" value="Genomic_DNA"/>
</dbReference>
<organism evidence="3 4">
    <name type="scientific">Spongiibacter thalassae</name>
    <dbReference type="NCBI Taxonomy" id="2721624"/>
    <lineage>
        <taxon>Bacteria</taxon>
        <taxon>Pseudomonadati</taxon>
        <taxon>Pseudomonadota</taxon>
        <taxon>Gammaproteobacteria</taxon>
        <taxon>Cellvibrionales</taxon>
        <taxon>Spongiibacteraceae</taxon>
        <taxon>Spongiibacter</taxon>
    </lineage>
</organism>
<dbReference type="Pfam" id="PF13439">
    <property type="entry name" value="Glyco_transf_4"/>
    <property type="match status" value="1"/>
</dbReference>
<evidence type="ECO:0000259" key="1">
    <source>
        <dbReference type="Pfam" id="PF00534"/>
    </source>
</evidence>